<accession>A0A1A6AV23</accession>
<dbReference type="SUPFAM" id="SSF55811">
    <property type="entry name" value="Nudix"/>
    <property type="match status" value="1"/>
</dbReference>
<dbReference type="InterPro" id="IPR020084">
    <property type="entry name" value="NUDIX_hydrolase_CS"/>
</dbReference>
<keyword evidence="2 4" id="KW-0378">Hydrolase</keyword>
<evidence type="ECO:0000256" key="2">
    <source>
        <dbReference type="ARBA" id="ARBA00022801"/>
    </source>
</evidence>
<evidence type="ECO:0000259" key="3">
    <source>
        <dbReference type="PROSITE" id="PS51462"/>
    </source>
</evidence>
<feature type="domain" description="Nudix hydrolase" evidence="3">
    <location>
        <begin position="7"/>
        <end position="145"/>
    </location>
</feature>
<gene>
    <name evidence="4" type="ORF">CLRAG_18320</name>
</gene>
<dbReference type="PANTHER" id="PTHR43046">
    <property type="entry name" value="GDP-MANNOSE MANNOSYL HYDROLASE"/>
    <property type="match status" value="1"/>
</dbReference>
<dbReference type="PANTHER" id="PTHR43046:SF14">
    <property type="entry name" value="MUTT_NUDIX FAMILY PROTEIN"/>
    <property type="match status" value="1"/>
</dbReference>
<reference evidence="4 5" key="1">
    <citation type="journal article" date="2012" name="Front. Microbiol.">
        <title>Draft Genome Sequence of the Virulent Strain 01-B526 of the Fish Pathogen Aeromonas salmonicida.</title>
        <authorList>
            <person name="Charette S.J."/>
            <person name="Brochu F."/>
            <person name="Boyle B."/>
            <person name="Filion G."/>
            <person name="Tanaka K.H."/>
            <person name="Derome N."/>
        </authorList>
    </citation>
    <scope>NUCLEOTIDE SEQUENCE [LARGE SCALE GENOMIC DNA]</scope>
    <source>
        <strain evidence="4 5">P11</strain>
    </source>
</reference>
<evidence type="ECO:0000256" key="1">
    <source>
        <dbReference type="ARBA" id="ARBA00001946"/>
    </source>
</evidence>
<dbReference type="Proteomes" id="UP000093954">
    <property type="component" value="Unassembled WGS sequence"/>
</dbReference>
<keyword evidence="5" id="KW-1185">Reference proteome</keyword>
<protein>
    <submittedName>
        <fullName evidence="4">Pyrimidine (Deoxy)nucleoside triphosphate pyrophosphohydrolase</fullName>
    </submittedName>
</protein>
<organism evidence="4 5">
    <name type="scientific">Clostridium ragsdalei P11</name>
    <dbReference type="NCBI Taxonomy" id="1353534"/>
    <lineage>
        <taxon>Bacteria</taxon>
        <taxon>Bacillati</taxon>
        <taxon>Bacillota</taxon>
        <taxon>Clostridia</taxon>
        <taxon>Eubacteriales</taxon>
        <taxon>Clostridiaceae</taxon>
        <taxon>Clostridium</taxon>
    </lineage>
</organism>
<dbReference type="Pfam" id="PF00293">
    <property type="entry name" value="NUDIX"/>
    <property type="match status" value="1"/>
</dbReference>
<proteinExistence type="predicted"/>
<comment type="caution">
    <text evidence="4">The sequence shown here is derived from an EMBL/GenBank/DDBJ whole genome shotgun (WGS) entry which is preliminary data.</text>
</comment>
<dbReference type="AlphaFoldDB" id="A0A1A6AV23"/>
<dbReference type="PROSITE" id="PS00893">
    <property type="entry name" value="NUDIX_BOX"/>
    <property type="match status" value="1"/>
</dbReference>
<dbReference type="InterPro" id="IPR000086">
    <property type="entry name" value="NUDIX_hydrolase_dom"/>
</dbReference>
<name>A0A1A6AV23_9CLOT</name>
<dbReference type="InterPro" id="IPR015797">
    <property type="entry name" value="NUDIX_hydrolase-like_dom_sf"/>
</dbReference>
<dbReference type="PATRIC" id="fig|1353534.3.peg.1873"/>
<dbReference type="Gene3D" id="3.90.79.10">
    <property type="entry name" value="Nucleoside Triphosphate Pyrophosphohydrolase"/>
    <property type="match status" value="1"/>
</dbReference>
<evidence type="ECO:0000313" key="5">
    <source>
        <dbReference type="Proteomes" id="UP000093954"/>
    </source>
</evidence>
<dbReference type="GO" id="GO:0016787">
    <property type="term" value="F:hydrolase activity"/>
    <property type="evidence" value="ECO:0007669"/>
    <property type="project" value="UniProtKB-KW"/>
</dbReference>
<dbReference type="EMBL" id="LROS01000017">
    <property type="protein sequence ID" value="OBR93929.1"/>
    <property type="molecule type" value="Genomic_DNA"/>
</dbReference>
<sequence length="156" mass="18414">MEEKDIVFKTNQSCFIYRVAAIIIKDNRLLMAKHEDYPCYYTVGGKVRINETSEEAVVREAYEETGIEFEIDRLSFIQERFFEIAGEHHHEIVFYFLMKENTNIDLHCRNFTDQGSKESLHWLPIESLNKTYIIPEFFKTKLLGSIVGIEHIVTKE</sequence>
<evidence type="ECO:0000313" key="4">
    <source>
        <dbReference type="EMBL" id="OBR93929.1"/>
    </source>
</evidence>
<dbReference type="CDD" id="cd04688">
    <property type="entry name" value="NUDIX_Hydrolase"/>
    <property type="match status" value="1"/>
</dbReference>
<comment type="cofactor">
    <cofactor evidence="1">
        <name>Mg(2+)</name>
        <dbReference type="ChEBI" id="CHEBI:18420"/>
    </cofactor>
</comment>
<dbReference type="PROSITE" id="PS51462">
    <property type="entry name" value="NUDIX"/>
    <property type="match status" value="1"/>
</dbReference>